<evidence type="ECO:0000313" key="1">
    <source>
        <dbReference type="EMBL" id="KAJ7535425.1"/>
    </source>
</evidence>
<comment type="caution">
    <text evidence="1">The sequence shown here is derived from an EMBL/GenBank/DDBJ whole genome shotgun (WGS) entry which is preliminary data.</text>
</comment>
<dbReference type="Proteomes" id="UP001162992">
    <property type="component" value="Chromosome 12"/>
</dbReference>
<keyword evidence="2" id="KW-1185">Reference proteome</keyword>
<proteinExistence type="predicted"/>
<gene>
    <name evidence="1" type="ORF">O6H91_12G032800</name>
</gene>
<name>A0ACC2C082_DIPCM</name>
<organism evidence="1 2">
    <name type="scientific">Diphasiastrum complanatum</name>
    <name type="common">Issler's clubmoss</name>
    <name type="synonym">Lycopodium complanatum</name>
    <dbReference type="NCBI Taxonomy" id="34168"/>
    <lineage>
        <taxon>Eukaryota</taxon>
        <taxon>Viridiplantae</taxon>
        <taxon>Streptophyta</taxon>
        <taxon>Embryophyta</taxon>
        <taxon>Tracheophyta</taxon>
        <taxon>Lycopodiopsida</taxon>
        <taxon>Lycopodiales</taxon>
        <taxon>Lycopodiaceae</taxon>
        <taxon>Lycopodioideae</taxon>
        <taxon>Diphasiastrum</taxon>
    </lineage>
</organism>
<protein>
    <submittedName>
        <fullName evidence="1">Uncharacterized protein</fullName>
    </submittedName>
</protein>
<accession>A0ACC2C082</accession>
<evidence type="ECO:0000313" key="2">
    <source>
        <dbReference type="Proteomes" id="UP001162992"/>
    </source>
</evidence>
<sequence length="240" mass="26585">MEALCFPLNLYPPPPPPYPVLDLSGAGAGAEVGRGCSYGGQVLWSREQKQKQRLCVGLATKPAAGAVEDYYSSSSSSSQFVKPLKEMYPPLPCRICKGSGKTPCSKCEGRGSLRKGGYQKKNPLDMSRVIGSKWTAMEQTFGWRHFFVNSKQRGLGNDWFLEMVATCDESSRFWVNAHNLKDRKRWSVGWLQKTEILSAKGIEIGYATQCKACKGERFSLCPLCRAKGLANSNQLDIIEI</sequence>
<dbReference type="EMBL" id="CM055103">
    <property type="protein sequence ID" value="KAJ7535425.1"/>
    <property type="molecule type" value="Genomic_DNA"/>
</dbReference>
<reference evidence="2" key="1">
    <citation type="journal article" date="2024" name="Proc. Natl. Acad. Sci. U.S.A.">
        <title>Extraordinary preservation of gene collinearity over three hundred million years revealed in homosporous lycophytes.</title>
        <authorList>
            <person name="Li C."/>
            <person name="Wickell D."/>
            <person name="Kuo L.Y."/>
            <person name="Chen X."/>
            <person name="Nie B."/>
            <person name="Liao X."/>
            <person name="Peng D."/>
            <person name="Ji J."/>
            <person name="Jenkins J."/>
            <person name="Williams M."/>
            <person name="Shu S."/>
            <person name="Plott C."/>
            <person name="Barry K."/>
            <person name="Rajasekar S."/>
            <person name="Grimwood J."/>
            <person name="Han X."/>
            <person name="Sun S."/>
            <person name="Hou Z."/>
            <person name="He W."/>
            <person name="Dai G."/>
            <person name="Sun C."/>
            <person name="Schmutz J."/>
            <person name="Leebens-Mack J.H."/>
            <person name="Li F.W."/>
            <person name="Wang L."/>
        </authorList>
    </citation>
    <scope>NUCLEOTIDE SEQUENCE [LARGE SCALE GENOMIC DNA]</scope>
    <source>
        <strain evidence="2">cv. PW_Plant_1</strain>
    </source>
</reference>